<dbReference type="EMBL" id="JBHSSE010000024">
    <property type="protein sequence ID" value="MFC6202583.1"/>
    <property type="molecule type" value="Genomic_DNA"/>
</dbReference>
<organism evidence="1 2">
    <name type="scientific">Lactiplantibacillus nangangensis</name>
    <dbReference type="NCBI Taxonomy" id="2559917"/>
    <lineage>
        <taxon>Bacteria</taxon>
        <taxon>Bacillati</taxon>
        <taxon>Bacillota</taxon>
        <taxon>Bacilli</taxon>
        <taxon>Lactobacillales</taxon>
        <taxon>Lactobacillaceae</taxon>
        <taxon>Lactiplantibacillus</taxon>
    </lineage>
</organism>
<keyword evidence="2" id="KW-1185">Reference proteome</keyword>
<comment type="caution">
    <text evidence="1">The sequence shown here is derived from an EMBL/GenBank/DDBJ whole genome shotgun (WGS) entry which is preliminary data.</text>
</comment>
<dbReference type="RefSeq" id="WP_137616567.1">
    <property type="nucleotide sequence ID" value="NZ_BJDI01000010.1"/>
</dbReference>
<evidence type="ECO:0000313" key="2">
    <source>
        <dbReference type="Proteomes" id="UP001596171"/>
    </source>
</evidence>
<accession>A0ABW1SMM0</accession>
<dbReference type="InterPro" id="IPR054438">
    <property type="entry name" value="Struct_cement_gp24/gp6"/>
</dbReference>
<gene>
    <name evidence="1" type="ORF">ACFP1L_11985</name>
</gene>
<dbReference type="Pfam" id="PF22758">
    <property type="entry name" value="Phage_cement"/>
    <property type="match status" value="1"/>
</dbReference>
<name>A0ABW1SMM0_9LACO</name>
<evidence type="ECO:0000313" key="1">
    <source>
        <dbReference type="EMBL" id="MFC6202583.1"/>
    </source>
</evidence>
<sequence length="167" mass="17465">MPMEMGDGWTHTGAGAGHLADTRGARINTDFNTSTKLGLGQAVKLNDQGLLDVATDSSDVYGVTSFKSATQGWTLSAPHDVSWDADDVVSVIRQGQVYVPVNDDVSKGQKAIVDTDGYFKSATGVEPADAGDGKTAETGTTASTVYVGYFRTDAKAGETAALELNLR</sequence>
<proteinExistence type="predicted"/>
<reference evidence="2" key="1">
    <citation type="journal article" date="2019" name="Int. J. Syst. Evol. Microbiol.">
        <title>The Global Catalogue of Microorganisms (GCM) 10K type strain sequencing project: providing services to taxonomists for standard genome sequencing and annotation.</title>
        <authorList>
            <consortium name="The Broad Institute Genomics Platform"/>
            <consortium name="The Broad Institute Genome Sequencing Center for Infectious Disease"/>
            <person name="Wu L."/>
            <person name="Ma J."/>
        </authorList>
    </citation>
    <scope>NUCLEOTIDE SEQUENCE [LARGE SCALE GENOMIC DNA]</scope>
    <source>
        <strain evidence="2">CCM 8930</strain>
    </source>
</reference>
<protein>
    <submittedName>
        <fullName evidence="1">Uncharacterized protein</fullName>
    </submittedName>
</protein>
<dbReference type="Proteomes" id="UP001596171">
    <property type="component" value="Unassembled WGS sequence"/>
</dbReference>